<keyword evidence="3" id="KW-0238">DNA-binding</keyword>
<dbReference type="PANTHER" id="PTHR34294:SF1">
    <property type="entry name" value="TRANSCRIPTIONAL REGULATOR LSRR"/>
    <property type="match status" value="1"/>
</dbReference>
<evidence type="ECO:0000259" key="5">
    <source>
        <dbReference type="Pfam" id="PF04198"/>
    </source>
</evidence>
<dbReference type="SUPFAM" id="SSF100950">
    <property type="entry name" value="NagB/RpiA/CoA transferase-like"/>
    <property type="match status" value="1"/>
</dbReference>
<dbReference type="EMBL" id="QFBC01000004">
    <property type="protein sequence ID" value="PWE55925.1"/>
    <property type="molecule type" value="Genomic_DNA"/>
</dbReference>
<evidence type="ECO:0000259" key="6">
    <source>
        <dbReference type="Pfam" id="PF06056"/>
    </source>
</evidence>
<dbReference type="Pfam" id="PF04198">
    <property type="entry name" value="Sugar-bind"/>
    <property type="match status" value="1"/>
</dbReference>
<dbReference type="InterPro" id="IPR001387">
    <property type="entry name" value="Cro/C1-type_HTH"/>
</dbReference>
<dbReference type="InterPro" id="IPR051054">
    <property type="entry name" value="SorC_transcr_regulators"/>
</dbReference>
<dbReference type="GO" id="GO:0003677">
    <property type="term" value="F:DNA binding"/>
    <property type="evidence" value="ECO:0007669"/>
    <property type="project" value="UniProtKB-KW"/>
</dbReference>
<reference evidence="7 8" key="1">
    <citation type="submission" date="2018-05" db="EMBL/GenBank/DDBJ databases">
        <title>The draft genome of strain NS-104.</title>
        <authorList>
            <person name="Hang P."/>
            <person name="Jiang J."/>
        </authorList>
    </citation>
    <scope>NUCLEOTIDE SEQUENCE [LARGE SCALE GENOMIC DNA]</scope>
    <source>
        <strain evidence="7 8">NS-104</strain>
    </source>
</reference>
<feature type="domain" description="Terminase ATPase subunit N-terminal" evidence="6">
    <location>
        <begin position="12"/>
        <end position="57"/>
    </location>
</feature>
<dbReference type="Gene3D" id="1.10.10.60">
    <property type="entry name" value="Homeodomain-like"/>
    <property type="match status" value="1"/>
</dbReference>
<comment type="caution">
    <text evidence="7">The sequence shown here is derived from an EMBL/GenBank/DDBJ whole genome shotgun (WGS) entry which is preliminary data.</text>
</comment>
<dbReference type="Gene3D" id="3.40.50.1360">
    <property type="match status" value="1"/>
</dbReference>
<organism evidence="7 8">
    <name type="scientific">Metarhizobium album</name>
    <dbReference type="NCBI Taxonomy" id="2182425"/>
    <lineage>
        <taxon>Bacteria</taxon>
        <taxon>Pseudomonadati</taxon>
        <taxon>Pseudomonadota</taxon>
        <taxon>Alphaproteobacteria</taxon>
        <taxon>Hyphomicrobiales</taxon>
        <taxon>Rhizobiaceae</taxon>
        <taxon>Metarhizobium</taxon>
    </lineage>
</organism>
<dbReference type="InterPro" id="IPR007324">
    <property type="entry name" value="Sugar-bd_dom_put"/>
</dbReference>
<dbReference type="RefSeq" id="WP_109458243.1">
    <property type="nucleotide sequence ID" value="NZ_QFBC01000004.1"/>
</dbReference>
<protein>
    <submittedName>
        <fullName evidence="7">Uncharacterized protein</fullName>
    </submittedName>
</protein>
<dbReference type="AlphaFoldDB" id="A0A2U2DRH8"/>
<keyword evidence="2" id="KW-0805">Transcription regulation</keyword>
<keyword evidence="4" id="KW-0804">Transcription</keyword>
<sequence>MPIRPADQIMHKAAWLYYTHGLRQDEVARHLDISRASVAMYLRRARENGVVTISTSTQLFAEDVLARELEDAIGLKGVWIVPEDRQAMDPASEMPVVAAAVFLELINKGDRIGVAWGRTVYHIADVMPNADLQGVTVVQLCGNLGAPYNYRPDQCTTEIARRLNAEGINIYAPLVLSSEDLATALRNEPVIREQLASISDCNLVLYSVGGCESDSHLVRCGALTEEEMQALAEAGAGGVIAGQVIDRNGQRMECAHNRRCISADLSSIRSIPKRMMVVEEDAKFEPLVSALNGGFVSHLVVTASMARRLLGRWAAGGNRRMAQQAQG</sequence>
<name>A0A2U2DRH8_9HYPH</name>
<evidence type="ECO:0000256" key="1">
    <source>
        <dbReference type="ARBA" id="ARBA00010466"/>
    </source>
</evidence>
<keyword evidence="8" id="KW-1185">Reference proteome</keyword>
<dbReference type="InterPro" id="IPR037171">
    <property type="entry name" value="NagB/RpiA_transferase-like"/>
</dbReference>
<dbReference type="Pfam" id="PF06056">
    <property type="entry name" value="Terminase_5"/>
    <property type="match status" value="1"/>
</dbReference>
<evidence type="ECO:0000256" key="3">
    <source>
        <dbReference type="ARBA" id="ARBA00023125"/>
    </source>
</evidence>
<evidence type="ECO:0000256" key="4">
    <source>
        <dbReference type="ARBA" id="ARBA00023163"/>
    </source>
</evidence>
<evidence type="ECO:0000313" key="8">
    <source>
        <dbReference type="Proteomes" id="UP000245252"/>
    </source>
</evidence>
<accession>A0A2U2DRH8</accession>
<gene>
    <name evidence="7" type="ORF">DEM27_10755</name>
</gene>
<dbReference type="CDD" id="cd00093">
    <property type="entry name" value="HTH_XRE"/>
    <property type="match status" value="1"/>
</dbReference>
<comment type="similarity">
    <text evidence="1">Belongs to the SorC transcriptional regulatory family.</text>
</comment>
<evidence type="ECO:0000313" key="7">
    <source>
        <dbReference type="EMBL" id="PWE55925.1"/>
    </source>
</evidence>
<feature type="domain" description="Sugar-binding" evidence="5">
    <location>
        <begin position="65"/>
        <end position="310"/>
    </location>
</feature>
<dbReference type="OrthoDB" id="9806345at2"/>
<evidence type="ECO:0000256" key="2">
    <source>
        <dbReference type="ARBA" id="ARBA00023015"/>
    </source>
</evidence>
<dbReference type="GO" id="GO:0030246">
    <property type="term" value="F:carbohydrate binding"/>
    <property type="evidence" value="ECO:0007669"/>
    <property type="project" value="InterPro"/>
</dbReference>
<dbReference type="Proteomes" id="UP000245252">
    <property type="component" value="Unassembled WGS sequence"/>
</dbReference>
<dbReference type="InterPro" id="IPR010332">
    <property type="entry name" value="ATPase_terminase-su_N"/>
</dbReference>
<dbReference type="PANTHER" id="PTHR34294">
    <property type="entry name" value="TRANSCRIPTIONAL REGULATOR-RELATED"/>
    <property type="match status" value="1"/>
</dbReference>
<proteinExistence type="inferred from homology"/>